<evidence type="ECO:0000256" key="1">
    <source>
        <dbReference type="ARBA" id="ARBA00004651"/>
    </source>
</evidence>
<comment type="caution">
    <text evidence="15">The sequence shown here is derived from an EMBL/GenBank/DDBJ whole genome shotgun (WGS) entry which is preliminary data.</text>
</comment>
<accession>A0ABU0DU82</accession>
<evidence type="ECO:0000256" key="5">
    <source>
        <dbReference type="ARBA" id="ARBA00022723"/>
    </source>
</evidence>
<evidence type="ECO:0000256" key="8">
    <source>
        <dbReference type="ARBA" id="ARBA00023065"/>
    </source>
</evidence>
<evidence type="ECO:0000256" key="14">
    <source>
        <dbReference type="HAMAP-Rule" id="MF_00454"/>
    </source>
</evidence>
<keyword evidence="7 14" id="KW-0915">Sodium</keyword>
<evidence type="ECO:0000256" key="13">
    <source>
        <dbReference type="ARBA" id="ARBA00049940"/>
    </source>
</evidence>
<dbReference type="PANTHER" id="PTHR28259">
    <property type="entry name" value="FLUORIDE EXPORT PROTEIN 1-RELATED"/>
    <property type="match status" value="1"/>
</dbReference>
<evidence type="ECO:0000256" key="2">
    <source>
        <dbReference type="ARBA" id="ARBA00022448"/>
    </source>
</evidence>
<protein>
    <recommendedName>
        <fullName evidence="14">Fluoride-specific ion channel FluC</fullName>
    </recommendedName>
</protein>
<evidence type="ECO:0000256" key="10">
    <source>
        <dbReference type="ARBA" id="ARBA00023303"/>
    </source>
</evidence>
<organism evidence="15 16">
    <name type="scientific">Alkalibacillus filiformis</name>
    <dbReference type="NCBI Taxonomy" id="200990"/>
    <lineage>
        <taxon>Bacteria</taxon>
        <taxon>Bacillati</taxon>
        <taxon>Bacillota</taxon>
        <taxon>Bacilli</taxon>
        <taxon>Bacillales</taxon>
        <taxon>Bacillaceae</taxon>
        <taxon>Alkalibacillus</taxon>
    </lineage>
</organism>
<comment type="similarity">
    <text evidence="11 14">Belongs to the fluoride channel Fluc/FEX (TC 1.A.43) family.</text>
</comment>
<evidence type="ECO:0000313" key="15">
    <source>
        <dbReference type="EMBL" id="MDQ0351853.1"/>
    </source>
</evidence>
<comment type="subcellular location">
    <subcellularLocation>
        <location evidence="1 14">Cell membrane</location>
        <topology evidence="1 14">Multi-pass membrane protein</topology>
    </subcellularLocation>
</comment>
<keyword evidence="16" id="KW-1185">Reference proteome</keyword>
<proteinExistence type="inferred from homology"/>
<comment type="function">
    <text evidence="13 14">Fluoride-specific ion channel. Important for reducing fluoride concentration in the cell, thus reducing its toxicity.</text>
</comment>
<evidence type="ECO:0000256" key="3">
    <source>
        <dbReference type="ARBA" id="ARBA00022475"/>
    </source>
</evidence>
<feature type="binding site" evidence="14">
    <location>
        <position position="78"/>
    </location>
    <ligand>
        <name>Na(+)</name>
        <dbReference type="ChEBI" id="CHEBI:29101"/>
        <note>structural</note>
    </ligand>
</feature>
<keyword evidence="3 14" id="KW-1003">Cell membrane</keyword>
<reference evidence="15 16" key="1">
    <citation type="submission" date="2023-07" db="EMBL/GenBank/DDBJ databases">
        <title>Genomic Encyclopedia of Type Strains, Phase IV (KMG-IV): sequencing the most valuable type-strain genomes for metagenomic binning, comparative biology and taxonomic classification.</title>
        <authorList>
            <person name="Goeker M."/>
        </authorList>
    </citation>
    <scope>NUCLEOTIDE SEQUENCE [LARGE SCALE GENOMIC DNA]</scope>
    <source>
        <strain evidence="15 16">DSM 15448</strain>
    </source>
</reference>
<comment type="activity regulation">
    <text evidence="14">Na(+) is not transported, but it plays an essential structural role and its presence is essential for fluoride channel function.</text>
</comment>
<dbReference type="Proteomes" id="UP001236723">
    <property type="component" value="Unassembled WGS sequence"/>
</dbReference>
<dbReference type="PANTHER" id="PTHR28259:SF16">
    <property type="entry name" value="FLUORIDE-SPECIFIC ION CHANNEL FLUC 2"/>
    <property type="match status" value="1"/>
</dbReference>
<dbReference type="Pfam" id="PF02537">
    <property type="entry name" value="CRCB"/>
    <property type="match status" value="1"/>
</dbReference>
<dbReference type="RefSeq" id="WP_307067921.1">
    <property type="nucleotide sequence ID" value="NZ_JAUSUP010000004.1"/>
</dbReference>
<keyword evidence="8 14" id="KW-0406">Ion transport</keyword>
<evidence type="ECO:0000313" key="16">
    <source>
        <dbReference type="Proteomes" id="UP001236723"/>
    </source>
</evidence>
<comment type="catalytic activity">
    <reaction evidence="12">
        <text>fluoride(in) = fluoride(out)</text>
        <dbReference type="Rhea" id="RHEA:76159"/>
        <dbReference type="ChEBI" id="CHEBI:17051"/>
    </reaction>
    <physiologicalReaction direction="left-to-right" evidence="12">
        <dbReference type="Rhea" id="RHEA:76160"/>
    </physiologicalReaction>
</comment>
<feature type="binding site" evidence="14">
    <location>
        <position position="75"/>
    </location>
    <ligand>
        <name>Na(+)</name>
        <dbReference type="ChEBI" id="CHEBI:29101"/>
        <note>structural</note>
    </ligand>
</feature>
<feature type="transmembrane region" description="Helical" evidence="14">
    <location>
        <begin position="96"/>
        <end position="121"/>
    </location>
</feature>
<keyword evidence="5 14" id="KW-0479">Metal-binding</keyword>
<name>A0ABU0DU82_9BACI</name>
<dbReference type="HAMAP" id="MF_00454">
    <property type="entry name" value="FluC"/>
    <property type="match status" value="1"/>
</dbReference>
<dbReference type="InterPro" id="IPR003691">
    <property type="entry name" value="FluC"/>
</dbReference>
<evidence type="ECO:0000256" key="12">
    <source>
        <dbReference type="ARBA" id="ARBA00035585"/>
    </source>
</evidence>
<keyword evidence="4 14" id="KW-0812">Transmembrane</keyword>
<keyword evidence="10 14" id="KW-0407">Ion channel</keyword>
<gene>
    <name evidence="14" type="primary">fluC</name>
    <name evidence="14" type="synonym">crcB</name>
    <name evidence="15" type="ORF">J2R98_001685</name>
</gene>
<evidence type="ECO:0000256" key="7">
    <source>
        <dbReference type="ARBA" id="ARBA00023053"/>
    </source>
</evidence>
<evidence type="ECO:0000256" key="9">
    <source>
        <dbReference type="ARBA" id="ARBA00023136"/>
    </source>
</evidence>
<evidence type="ECO:0000256" key="4">
    <source>
        <dbReference type="ARBA" id="ARBA00022692"/>
    </source>
</evidence>
<keyword evidence="2 14" id="KW-0813">Transport</keyword>
<feature type="transmembrane region" description="Helical" evidence="14">
    <location>
        <begin position="64"/>
        <end position="84"/>
    </location>
</feature>
<feature type="transmembrane region" description="Helical" evidence="14">
    <location>
        <begin position="34"/>
        <end position="57"/>
    </location>
</feature>
<evidence type="ECO:0000256" key="6">
    <source>
        <dbReference type="ARBA" id="ARBA00022989"/>
    </source>
</evidence>
<sequence>MKTHFISVIAVAIGGALGAVLRFSVDLPLYDTYFPINTIIVNLIGSLILGVLTAVYVIKNTREWIKAGLGVGFCGGFTTMSALANDAVVLITNGDVLLFSLYLIISVIGGIGLAVLGYVSIMKWKAGDSS</sequence>
<keyword evidence="9 14" id="KW-0472">Membrane</keyword>
<evidence type="ECO:0000256" key="11">
    <source>
        <dbReference type="ARBA" id="ARBA00035120"/>
    </source>
</evidence>
<keyword evidence="6 14" id="KW-1133">Transmembrane helix</keyword>
<dbReference type="EMBL" id="JAUSUP010000004">
    <property type="protein sequence ID" value="MDQ0351853.1"/>
    <property type="molecule type" value="Genomic_DNA"/>
</dbReference>